<dbReference type="SUPFAM" id="SSF52413">
    <property type="entry name" value="UDP-glucose/GDP-mannose dehydrogenase C-terminal domain"/>
    <property type="match status" value="1"/>
</dbReference>
<evidence type="ECO:0000313" key="6">
    <source>
        <dbReference type="EMBL" id="MDT3401770.1"/>
    </source>
</evidence>
<dbReference type="PIRSF" id="PIRSF500136">
    <property type="entry name" value="UDP_ManNAc_DH"/>
    <property type="match status" value="1"/>
</dbReference>
<dbReference type="SUPFAM" id="SSF51735">
    <property type="entry name" value="NAD(P)-binding Rossmann-fold domains"/>
    <property type="match status" value="1"/>
</dbReference>
<dbReference type="Pfam" id="PF03721">
    <property type="entry name" value="UDPG_MGDP_dh_N"/>
    <property type="match status" value="1"/>
</dbReference>
<evidence type="ECO:0000256" key="4">
    <source>
        <dbReference type="PIRNR" id="PIRNR000124"/>
    </source>
</evidence>
<gene>
    <name evidence="6" type="ORF">QE417_000842</name>
</gene>
<dbReference type="SMART" id="SM00984">
    <property type="entry name" value="UDPG_MGDP_dh_C"/>
    <property type="match status" value="1"/>
</dbReference>
<dbReference type="EMBL" id="JAVLVU010000001">
    <property type="protein sequence ID" value="MDT3401770.1"/>
    <property type="molecule type" value="Genomic_DNA"/>
</dbReference>
<dbReference type="RefSeq" id="WP_311947711.1">
    <property type="nucleotide sequence ID" value="NZ_JAVLVU010000001.1"/>
</dbReference>
<dbReference type="PANTHER" id="PTHR43491">
    <property type="entry name" value="UDP-N-ACETYL-D-MANNOSAMINE DEHYDROGENASE"/>
    <property type="match status" value="1"/>
</dbReference>
<name>A0ABU3GQ65_9SPHI</name>
<evidence type="ECO:0000256" key="2">
    <source>
        <dbReference type="ARBA" id="ARBA00023002"/>
    </source>
</evidence>
<dbReference type="InterPro" id="IPR014026">
    <property type="entry name" value="UDP-Glc/GDP-Man_DH_dimer"/>
</dbReference>
<dbReference type="Pfam" id="PF00984">
    <property type="entry name" value="UDPG_MGDP_dh"/>
    <property type="match status" value="1"/>
</dbReference>
<keyword evidence="2 6" id="KW-0560">Oxidoreductase</keyword>
<dbReference type="EC" id="1.1.1.136" evidence="6"/>
<proteinExistence type="inferred from homology"/>
<keyword evidence="3" id="KW-0520">NAD</keyword>
<dbReference type="InterPro" id="IPR017476">
    <property type="entry name" value="UDP-Glc/GDP-Man"/>
</dbReference>
<dbReference type="InterPro" id="IPR036291">
    <property type="entry name" value="NAD(P)-bd_dom_sf"/>
</dbReference>
<feature type="domain" description="UDP-glucose/GDP-mannose dehydrogenase C-terminal" evidence="5">
    <location>
        <begin position="337"/>
        <end position="437"/>
    </location>
</feature>
<evidence type="ECO:0000256" key="1">
    <source>
        <dbReference type="ARBA" id="ARBA00006601"/>
    </source>
</evidence>
<dbReference type="InterPro" id="IPR014027">
    <property type="entry name" value="UDP-Glc/GDP-Man_DH_C"/>
</dbReference>
<dbReference type="Proteomes" id="UP001258315">
    <property type="component" value="Unassembled WGS sequence"/>
</dbReference>
<evidence type="ECO:0000259" key="5">
    <source>
        <dbReference type="SMART" id="SM00984"/>
    </source>
</evidence>
<evidence type="ECO:0000313" key="7">
    <source>
        <dbReference type="Proteomes" id="UP001258315"/>
    </source>
</evidence>
<dbReference type="InterPro" id="IPR001732">
    <property type="entry name" value="UDP-Glc/GDP-Man_DH_N"/>
</dbReference>
<dbReference type="InterPro" id="IPR028359">
    <property type="entry name" value="UDP_ManNAc/GlcNAc_DH"/>
</dbReference>
<keyword evidence="7" id="KW-1185">Reference proteome</keyword>
<comment type="similarity">
    <text evidence="1 4">Belongs to the UDP-glucose/GDP-mannose dehydrogenase family.</text>
</comment>
<dbReference type="SUPFAM" id="SSF48179">
    <property type="entry name" value="6-phosphogluconate dehydrogenase C-terminal domain-like"/>
    <property type="match status" value="1"/>
</dbReference>
<reference evidence="7" key="1">
    <citation type="submission" date="2023-07" db="EMBL/GenBank/DDBJ databases">
        <title>Functional and genomic diversity of the sorghum phyllosphere microbiome.</title>
        <authorList>
            <person name="Shade A."/>
        </authorList>
    </citation>
    <scope>NUCLEOTIDE SEQUENCE [LARGE SCALE GENOMIC DNA]</scope>
    <source>
        <strain evidence="7">SORGH_AS_0422</strain>
    </source>
</reference>
<comment type="caution">
    <text evidence="6">The sequence shown here is derived from an EMBL/GenBank/DDBJ whole genome shotgun (WGS) entry which is preliminary data.</text>
</comment>
<accession>A0ABU3GQ65</accession>
<protein>
    <submittedName>
        <fullName evidence="6">UDP-N-acetyl-D-galactosamine dehydrogenase</fullName>
        <ecNumber evidence="6">1.1.1.-</ecNumber>
        <ecNumber evidence="6">1.1.1.136</ecNumber>
    </submittedName>
</protein>
<dbReference type="NCBIfam" id="TIGR03026">
    <property type="entry name" value="NDP-sugDHase"/>
    <property type="match status" value="1"/>
</dbReference>
<dbReference type="InterPro" id="IPR036220">
    <property type="entry name" value="UDP-Glc/GDP-Man_DH_C_sf"/>
</dbReference>
<sequence>MVNQTPFLLNFLSLNSSQISIAVIGLGYVGLPLAVEFATKFKVVGYDHADARIADLIKSVDKTQETPTERLLAVTVSEPGTQGLFFSSNPSHLSSCNIYIVAVPTPTDKHNRPDLSLIIKASKTVGKVLKPGDLVIYESTVYPGVTEEVCVPVLEQVSGLKFNKDFFAGYSPERINPGDKVHTLTNIVKVTSGSTPEVAEFVDQLYRSIVKAGTHKAPSIRVAEACKVIENSQRDINIAFVNEIAKIFNILNIDTRAVLEAAGTKWNFLNFKPGLVGGHCTGVDPYYLAQKAQEVGYHPEIILAGRRINDGMGTYVAQEVVKLMIKNNIAVKHANILILGFTFKENCPDVRNTRVIDILHTLQEYDTNCKVYDPWANPVEVETEYGFKIFNSITDLIGKYDAVILAVEHREFLELNYENLKKNATTVIYDIKSVLNNTIVNGRL</sequence>
<dbReference type="PIRSF" id="PIRSF000124">
    <property type="entry name" value="UDPglc_GDPman_dh"/>
    <property type="match status" value="1"/>
</dbReference>
<dbReference type="Gene3D" id="3.40.50.720">
    <property type="entry name" value="NAD(P)-binding Rossmann-like Domain"/>
    <property type="match status" value="2"/>
</dbReference>
<dbReference type="Pfam" id="PF03720">
    <property type="entry name" value="UDPG_MGDP_dh_C"/>
    <property type="match status" value="1"/>
</dbReference>
<dbReference type="EC" id="1.1.1.-" evidence="6"/>
<dbReference type="PANTHER" id="PTHR43491:SF2">
    <property type="entry name" value="UDP-N-ACETYL-D-MANNOSAMINE DEHYDROGENASE"/>
    <property type="match status" value="1"/>
</dbReference>
<evidence type="ECO:0000256" key="3">
    <source>
        <dbReference type="ARBA" id="ARBA00023027"/>
    </source>
</evidence>
<dbReference type="InterPro" id="IPR008927">
    <property type="entry name" value="6-PGluconate_DH-like_C_sf"/>
</dbReference>
<organism evidence="6 7">
    <name type="scientific">Mucilaginibacter terrae</name>
    <dbReference type="NCBI Taxonomy" id="1955052"/>
    <lineage>
        <taxon>Bacteria</taxon>
        <taxon>Pseudomonadati</taxon>
        <taxon>Bacteroidota</taxon>
        <taxon>Sphingobacteriia</taxon>
        <taxon>Sphingobacteriales</taxon>
        <taxon>Sphingobacteriaceae</taxon>
        <taxon>Mucilaginibacter</taxon>
    </lineage>
</organism>
<dbReference type="GO" id="GO:0047004">
    <property type="term" value="F:UDP-N-acetylglucosamine 6-dehydrogenase activity"/>
    <property type="evidence" value="ECO:0007669"/>
    <property type="project" value="UniProtKB-EC"/>
</dbReference>